<feature type="region of interest" description="Disordered" evidence="1">
    <location>
        <begin position="1"/>
        <end position="28"/>
    </location>
</feature>
<evidence type="ECO:0000313" key="2">
    <source>
        <dbReference type="EMBL" id="VDK63225.1"/>
    </source>
</evidence>
<proteinExistence type="predicted"/>
<reference evidence="2 3" key="2">
    <citation type="submission" date="2018-11" db="EMBL/GenBank/DDBJ databases">
        <authorList>
            <consortium name="Pathogen Informatics"/>
        </authorList>
    </citation>
    <scope>NUCLEOTIDE SEQUENCE [LARGE SCALE GENOMIC DNA]</scope>
</reference>
<evidence type="ECO:0000313" key="3">
    <source>
        <dbReference type="Proteomes" id="UP000271098"/>
    </source>
</evidence>
<dbReference type="WBParaSite" id="GPUH_0000853301-mRNA-1">
    <property type="protein sequence ID" value="GPUH_0000853301-mRNA-1"/>
    <property type="gene ID" value="GPUH_0000853301"/>
</dbReference>
<name>A0A183DII2_9BILA</name>
<gene>
    <name evidence="2" type="ORF">GPUH_LOCUS8523</name>
</gene>
<dbReference type="Proteomes" id="UP000271098">
    <property type="component" value="Unassembled WGS sequence"/>
</dbReference>
<sequence length="111" mass="12591">RPNRRESNAPRRHAHRGSRSTSLTDRRGLITAPRLSARKSSISPMAHHRKQDVESVDTLAMLMHFMEEDGGEDPLHKIFLPMRHSASSPHKPLLWKQIQKSAPITVDSSAR</sequence>
<organism evidence="4">
    <name type="scientific">Gongylonema pulchrum</name>
    <dbReference type="NCBI Taxonomy" id="637853"/>
    <lineage>
        <taxon>Eukaryota</taxon>
        <taxon>Metazoa</taxon>
        <taxon>Ecdysozoa</taxon>
        <taxon>Nematoda</taxon>
        <taxon>Chromadorea</taxon>
        <taxon>Rhabditida</taxon>
        <taxon>Spirurina</taxon>
        <taxon>Spiruromorpha</taxon>
        <taxon>Spiruroidea</taxon>
        <taxon>Gongylonematidae</taxon>
        <taxon>Gongylonema</taxon>
    </lineage>
</organism>
<evidence type="ECO:0000313" key="4">
    <source>
        <dbReference type="WBParaSite" id="GPUH_0000853301-mRNA-1"/>
    </source>
</evidence>
<evidence type="ECO:0000256" key="1">
    <source>
        <dbReference type="SAM" id="MobiDB-lite"/>
    </source>
</evidence>
<keyword evidence="3" id="KW-1185">Reference proteome</keyword>
<accession>A0A183DII2</accession>
<protein>
    <submittedName>
        <fullName evidence="4">PWI domain-containing protein</fullName>
    </submittedName>
</protein>
<dbReference type="AlphaFoldDB" id="A0A183DII2"/>
<dbReference type="EMBL" id="UYRT01025105">
    <property type="protein sequence ID" value="VDK63225.1"/>
    <property type="molecule type" value="Genomic_DNA"/>
</dbReference>
<dbReference type="OrthoDB" id="270970at2759"/>
<reference evidence="4" key="1">
    <citation type="submission" date="2016-06" db="UniProtKB">
        <authorList>
            <consortium name="WormBaseParasite"/>
        </authorList>
    </citation>
    <scope>IDENTIFICATION</scope>
</reference>